<evidence type="ECO:0000256" key="1">
    <source>
        <dbReference type="SAM" id="MobiDB-lite"/>
    </source>
</evidence>
<keyword evidence="2" id="KW-0732">Signal</keyword>
<evidence type="ECO:0000313" key="3">
    <source>
        <dbReference type="EMBL" id="MFD1121983.1"/>
    </source>
</evidence>
<protein>
    <submittedName>
        <fullName evidence="3">Uncharacterized protein</fullName>
    </submittedName>
</protein>
<proteinExistence type="predicted"/>
<gene>
    <name evidence="3" type="ORF">ACFQ2T_05670</name>
</gene>
<name>A0ABW3P9R7_9PROT</name>
<sequence length="157" mass="17351">MIKNVAMGAVFLTTSALAFADGVAVSIGQPGFYGQIVLGDPYPPPQVVYAQPVIIQPPPVAVVQPPMYLRVPPGQMKKWSRYCGHYGACGRQVYFVQDSWYQNVYAPRYVSYSHDHGDYRGRDDHGHDHYDNRGHGPKHGDRGPGKGRGHGKGKDKD</sequence>
<dbReference type="EMBL" id="JBHTLN010000001">
    <property type="protein sequence ID" value="MFD1121983.1"/>
    <property type="molecule type" value="Genomic_DNA"/>
</dbReference>
<feature type="chain" id="PRO_5046290223" evidence="2">
    <location>
        <begin position="21"/>
        <end position="157"/>
    </location>
</feature>
<organism evidence="3 4">
    <name type="scientific">Methylophilus flavus</name>
    <dbReference type="NCBI Taxonomy" id="640084"/>
    <lineage>
        <taxon>Bacteria</taxon>
        <taxon>Pseudomonadati</taxon>
        <taxon>Pseudomonadota</taxon>
        <taxon>Betaproteobacteria</taxon>
        <taxon>Nitrosomonadales</taxon>
        <taxon>Methylophilaceae</taxon>
        <taxon>Methylophilus</taxon>
    </lineage>
</organism>
<reference evidence="4" key="1">
    <citation type="journal article" date="2019" name="Int. J. Syst. Evol. Microbiol.">
        <title>The Global Catalogue of Microorganisms (GCM) 10K type strain sequencing project: providing services to taxonomists for standard genome sequencing and annotation.</title>
        <authorList>
            <consortium name="The Broad Institute Genomics Platform"/>
            <consortium name="The Broad Institute Genome Sequencing Center for Infectious Disease"/>
            <person name="Wu L."/>
            <person name="Ma J."/>
        </authorList>
    </citation>
    <scope>NUCLEOTIDE SEQUENCE [LARGE SCALE GENOMIC DNA]</scope>
    <source>
        <strain evidence="4">CCUG 58411</strain>
    </source>
</reference>
<dbReference type="RefSeq" id="WP_379031677.1">
    <property type="nucleotide sequence ID" value="NZ_JBHTLN010000001.1"/>
</dbReference>
<evidence type="ECO:0000313" key="4">
    <source>
        <dbReference type="Proteomes" id="UP001597206"/>
    </source>
</evidence>
<accession>A0ABW3P9R7</accession>
<dbReference type="Proteomes" id="UP001597206">
    <property type="component" value="Unassembled WGS sequence"/>
</dbReference>
<keyword evidence="4" id="KW-1185">Reference proteome</keyword>
<comment type="caution">
    <text evidence="3">The sequence shown here is derived from an EMBL/GenBank/DDBJ whole genome shotgun (WGS) entry which is preliminary data.</text>
</comment>
<feature type="compositionally biased region" description="Basic and acidic residues" evidence="1">
    <location>
        <begin position="120"/>
        <end position="144"/>
    </location>
</feature>
<evidence type="ECO:0000256" key="2">
    <source>
        <dbReference type="SAM" id="SignalP"/>
    </source>
</evidence>
<feature type="region of interest" description="Disordered" evidence="1">
    <location>
        <begin position="120"/>
        <end position="157"/>
    </location>
</feature>
<feature type="signal peptide" evidence="2">
    <location>
        <begin position="1"/>
        <end position="20"/>
    </location>
</feature>